<dbReference type="GO" id="GO:0005634">
    <property type="term" value="C:nucleus"/>
    <property type="evidence" value="ECO:0007669"/>
    <property type="project" value="UniProtKB-SubCell"/>
</dbReference>
<evidence type="ECO:0000259" key="6">
    <source>
        <dbReference type="PROSITE" id="PS50815"/>
    </source>
</evidence>
<reference evidence="8 9" key="1">
    <citation type="submission" date="2018-07" db="EMBL/GenBank/DDBJ databases">
        <title>The complete nuclear genome of the prasinophyte Chloropicon primus (CCMP1205).</title>
        <authorList>
            <person name="Pombert J.-F."/>
            <person name="Otis C."/>
            <person name="Turmel M."/>
            <person name="Lemieux C."/>
        </authorList>
    </citation>
    <scope>NUCLEOTIDE SEQUENCE [LARGE SCALE GENOMIC DNA]</scope>
    <source>
        <strain evidence="8 9">CCMP1205</strain>
    </source>
</reference>
<dbReference type="AlphaFoldDB" id="A0A5B8MC89"/>
<keyword evidence="5" id="KW-0469">Meiosis</keyword>
<dbReference type="PANTHER" id="PTHR48225">
    <property type="entry name" value="HORMA DOMAIN-CONTAINING PROTEIN 1"/>
    <property type="match status" value="1"/>
</dbReference>
<accession>A0A5B8MC89</accession>
<dbReference type="Proteomes" id="UP000316726">
    <property type="component" value="Chromosome 1"/>
</dbReference>
<evidence type="ECO:0000313" key="7">
    <source>
        <dbReference type="EMBL" id="CAD9713211.1"/>
    </source>
</evidence>
<evidence type="ECO:0000313" key="8">
    <source>
        <dbReference type="EMBL" id="QDZ17959.1"/>
    </source>
</evidence>
<dbReference type="Pfam" id="PF02301">
    <property type="entry name" value="HORMA"/>
    <property type="match status" value="1"/>
</dbReference>
<dbReference type="PANTHER" id="PTHR48225:SF7">
    <property type="entry name" value="MEIOSIS-SPECIFIC PROTEIN HOP1"/>
    <property type="match status" value="1"/>
</dbReference>
<dbReference type="PROSITE" id="PS50815">
    <property type="entry name" value="HORMA"/>
    <property type="match status" value="1"/>
</dbReference>
<keyword evidence="9" id="KW-1185">Reference proteome</keyword>
<evidence type="ECO:0000256" key="1">
    <source>
        <dbReference type="ARBA" id="ARBA00004123"/>
    </source>
</evidence>
<gene>
    <name evidence="8" type="ORF">A3770_01p04770</name>
    <name evidence="7" type="ORF">CPRI1469_LOCUS2060</name>
</gene>
<name>A0A5B8MC89_9CHLO</name>
<feature type="domain" description="HORMA" evidence="6">
    <location>
        <begin position="27"/>
        <end position="233"/>
    </location>
</feature>
<evidence type="ECO:0000256" key="2">
    <source>
        <dbReference type="ARBA" id="ARBA00004286"/>
    </source>
</evidence>
<evidence type="ECO:0000256" key="3">
    <source>
        <dbReference type="ARBA" id="ARBA00022454"/>
    </source>
</evidence>
<organism evidence="8 9">
    <name type="scientific">Chloropicon primus</name>
    <dbReference type="NCBI Taxonomy" id="1764295"/>
    <lineage>
        <taxon>Eukaryota</taxon>
        <taxon>Viridiplantae</taxon>
        <taxon>Chlorophyta</taxon>
        <taxon>Chloropicophyceae</taxon>
        <taxon>Chloropicales</taxon>
        <taxon>Chloropicaceae</taxon>
        <taxon>Chloropicon</taxon>
    </lineage>
</organism>
<keyword evidence="4" id="KW-0539">Nucleus</keyword>
<evidence type="ECO:0000313" key="9">
    <source>
        <dbReference type="Proteomes" id="UP000316726"/>
    </source>
</evidence>
<dbReference type="Gene3D" id="3.30.900.10">
    <property type="entry name" value="HORMA domain"/>
    <property type="match status" value="1"/>
</dbReference>
<dbReference type="InterPro" id="IPR051294">
    <property type="entry name" value="HORMA_MeioticProgression"/>
</dbReference>
<sequence length="392" mass="44205">MPVTTRRKAHQAPAVEQEQRQAAITKTKSFMMARNLLRISLFQIAYVRNLFPSSYFCDRTIFDDLNVKVLKPHSSSTSQRLVDWMEKGVCDAIYKSYLKRLRFGITRDKEGKDLIEEYVFTFAYEGDGEIRLQILNSIRRSPVNTLATDDARQLKGQVAKMTRLLVALMTSFDPLPEAKHISLHLEYYETRTPKSYEPPFFEAAPKLPHFEQKPFSMGLGACQTKDVCIGMKAKTTAVSDLEDCGLPAKENVKHHEGGGRVVARDLEPSQVPEEDVSSLDTVFDHARLGGSQPEDAMKLVNDLVTQNANASQWASEKMNHSQSYEDDTASEFQCLSITRGRKIASSPKDGSQDIAWDNIPLSQDTFSCRKKVSRGILGTREGPSKRIKMQED</sequence>
<dbReference type="SUPFAM" id="SSF56019">
    <property type="entry name" value="The spindle assembly checkpoint protein mad2"/>
    <property type="match status" value="1"/>
</dbReference>
<dbReference type="STRING" id="1764295.A0A5B8MC89"/>
<keyword evidence="3" id="KW-0158">Chromosome</keyword>
<evidence type="ECO:0000256" key="4">
    <source>
        <dbReference type="ARBA" id="ARBA00023242"/>
    </source>
</evidence>
<dbReference type="GO" id="GO:0005694">
    <property type="term" value="C:chromosome"/>
    <property type="evidence" value="ECO:0007669"/>
    <property type="project" value="UniProtKB-SubCell"/>
</dbReference>
<dbReference type="OrthoDB" id="1928087at2759"/>
<dbReference type="InterPro" id="IPR036570">
    <property type="entry name" value="HORMA_dom_sf"/>
</dbReference>
<evidence type="ECO:0000256" key="5">
    <source>
        <dbReference type="ARBA" id="ARBA00023254"/>
    </source>
</evidence>
<dbReference type="InterPro" id="IPR003511">
    <property type="entry name" value="HORMA_dom"/>
</dbReference>
<proteinExistence type="predicted"/>
<dbReference type="EMBL" id="HBHL01003289">
    <property type="protein sequence ID" value="CAD9713211.1"/>
    <property type="molecule type" value="Transcribed_RNA"/>
</dbReference>
<reference evidence="7" key="2">
    <citation type="submission" date="2021-01" db="EMBL/GenBank/DDBJ databases">
        <authorList>
            <person name="Corre E."/>
            <person name="Pelletier E."/>
            <person name="Niang G."/>
            <person name="Scheremetjew M."/>
            <person name="Finn R."/>
            <person name="Kale V."/>
            <person name="Holt S."/>
            <person name="Cochrane G."/>
            <person name="Meng A."/>
            <person name="Brown T."/>
            <person name="Cohen L."/>
        </authorList>
    </citation>
    <scope>NUCLEOTIDE SEQUENCE</scope>
    <source>
        <strain evidence="7">CCMP1205</strain>
    </source>
</reference>
<dbReference type="GO" id="GO:0051321">
    <property type="term" value="P:meiotic cell cycle"/>
    <property type="evidence" value="ECO:0007669"/>
    <property type="project" value="UniProtKB-KW"/>
</dbReference>
<comment type="subcellular location">
    <subcellularLocation>
        <location evidence="2">Chromosome</location>
    </subcellularLocation>
    <subcellularLocation>
        <location evidence="1">Nucleus</location>
    </subcellularLocation>
</comment>
<dbReference type="EMBL" id="CP031034">
    <property type="protein sequence ID" value="QDZ17959.1"/>
    <property type="molecule type" value="Genomic_DNA"/>
</dbReference>
<protein>
    <submittedName>
        <fullName evidence="8">HORMA domain-containing protein</fullName>
    </submittedName>
</protein>